<accession>A0AAN7Z8R5</accession>
<evidence type="ECO:0000313" key="2">
    <source>
        <dbReference type="EMBL" id="KAK5634952.1"/>
    </source>
</evidence>
<dbReference type="AlphaFoldDB" id="A0AAN7Z8R5"/>
<evidence type="ECO:0000256" key="1">
    <source>
        <dbReference type="SAM" id="MobiDB-lite"/>
    </source>
</evidence>
<evidence type="ECO:0000313" key="3">
    <source>
        <dbReference type="Proteomes" id="UP001305414"/>
    </source>
</evidence>
<feature type="compositionally biased region" description="Polar residues" evidence="1">
    <location>
        <begin position="300"/>
        <end position="313"/>
    </location>
</feature>
<reference evidence="2 3" key="1">
    <citation type="submission" date="2023-10" db="EMBL/GenBank/DDBJ databases">
        <title>Draft genome sequence of Xylaria bambusicola isolate GMP-LS, the root and basal stem rot pathogen of sugarcane in Indonesia.</title>
        <authorList>
            <person name="Selvaraj P."/>
            <person name="Muralishankar V."/>
            <person name="Muruganantham S."/>
            <person name="Sp S."/>
            <person name="Haryani S."/>
            <person name="Lau K.J.X."/>
            <person name="Naqvi N.I."/>
        </authorList>
    </citation>
    <scope>NUCLEOTIDE SEQUENCE [LARGE SCALE GENOMIC DNA]</scope>
    <source>
        <strain evidence="2">GMP-LS</strain>
    </source>
</reference>
<name>A0AAN7Z8R5_9PEZI</name>
<comment type="caution">
    <text evidence="2">The sequence shown here is derived from an EMBL/GenBank/DDBJ whole genome shotgun (WGS) entry which is preliminary data.</text>
</comment>
<keyword evidence="3" id="KW-1185">Reference proteome</keyword>
<dbReference type="EMBL" id="JAWHQM010000046">
    <property type="protein sequence ID" value="KAK5634952.1"/>
    <property type="molecule type" value="Genomic_DNA"/>
</dbReference>
<sequence>MASFGASIATVLSDSTNPLVKLEGIFRALIGTWTVGELYQLANPSLPHPAVNVILAIVLSTASGAADQSTDTSTRVSVPFPGPTAPVFCDSFTHEMSVLAVHSQSLVPRENTSNHRVDGPYGSRGGRTRLNCRTPHSIKPTYDQACASIYRLEDCPISPTDVHLVNDSPSQDRVQNHFEERRLIRLSKLVIDSLCIVHQGLPLLNYGVSFVVVHHGVNVRLDKLEFPSGCIHTKFRHDIRDFDYLLWPEFPRRPRSGPIAHVAYSPLLNVTPHLRDIHGLGIQHALDDVSLTLNHSFKQSDNSIDTKSSNSRIPSPPHTHRKQAIISIRLRPLRAVDEVLINSPVILLVRPRSKTFINIKRPKLVLRAHHRLRMRAPQHNLPRIRQWLIRGIIDLEHRPPYRGPQVIRAQAE</sequence>
<organism evidence="2 3">
    <name type="scientific">Xylaria bambusicola</name>
    <dbReference type="NCBI Taxonomy" id="326684"/>
    <lineage>
        <taxon>Eukaryota</taxon>
        <taxon>Fungi</taxon>
        <taxon>Dikarya</taxon>
        <taxon>Ascomycota</taxon>
        <taxon>Pezizomycotina</taxon>
        <taxon>Sordariomycetes</taxon>
        <taxon>Xylariomycetidae</taxon>
        <taxon>Xylariales</taxon>
        <taxon>Xylariaceae</taxon>
        <taxon>Xylaria</taxon>
    </lineage>
</organism>
<dbReference type="Proteomes" id="UP001305414">
    <property type="component" value="Unassembled WGS sequence"/>
</dbReference>
<feature type="region of interest" description="Disordered" evidence="1">
    <location>
        <begin position="300"/>
        <end position="320"/>
    </location>
</feature>
<protein>
    <submittedName>
        <fullName evidence="2">Uncharacterized protein</fullName>
    </submittedName>
</protein>
<proteinExistence type="predicted"/>
<gene>
    <name evidence="2" type="ORF">RRF57_010664</name>
</gene>